<dbReference type="AlphaFoldDB" id="A0A2K9NRB5"/>
<reference evidence="1 2" key="1">
    <citation type="submission" date="2018-01" db="EMBL/GenBank/DDBJ databases">
        <title>Complete genome sequence of Bacteriovorax stolpii DSM12778.</title>
        <authorList>
            <person name="Tang B."/>
            <person name="Chang J."/>
        </authorList>
    </citation>
    <scope>NUCLEOTIDE SEQUENCE [LARGE SCALE GENOMIC DNA]</scope>
    <source>
        <strain evidence="1 2">DSM 12778</strain>
    </source>
</reference>
<dbReference type="InterPro" id="IPR009978">
    <property type="entry name" value="Na_H_antiport_3"/>
</dbReference>
<dbReference type="Pfam" id="PF07399">
    <property type="entry name" value="Na_H_antiport_3"/>
    <property type="match status" value="1"/>
</dbReference>
<keyword evidence="2" id="KW-1185">Reference proteome</keyword>
<accession>A0A2K9NRB5</accession>
<evidence type="ECO:0000313" key="1">
    <source>
        <dbReference type="EMBL" id="AUN98053.1"/>
    </source>
</evidence>
<dbReference type="KEGG" id="bsto:C0V70_08015"/>
<dbReference type="EMBL" id="CP025704">
    <property type="protein sequence ID" value="AUN98053.1"/>
    <property type="molecule type" value="Genomic_DNA"/>
</dbReference>
<protein>
    <submittedName>
        <fullName evidence="1">Uncharacterized protein</fullName>
    </submittedName>
</protein>
<organism evidence="1 2">
    <name type="scientific">Bacteriovorax stolpii</name>
    <name type="common">Bdellovibrio stolpii</name>
    <dbReference type="NCBI Taxonomy" id="960"/>
    <lineage>
        <taxon>Bacteria</taxon>
        <taxon>Pseudomonadati</taxon>
        <taxon>Bdellovibrionota</taxon>
        <taxon>Bacteriovoracia</taxon>
        <taxon>Bacteriovoracales</taxon>
        <taxon>Bacteriovoracaceae</taxon>
        <taxon>Bacteriovorax</taxon>
    </lineage>
</organism>
<dbReference type="Proteomes" id="UP000235584">
    <property type="component" value="Chromosome"/>
</dbReference>
<sequence length="428" mass="46354">MEMTAIGIIATICFACALIQSLRAGKILALSDYYKTTRPSWSRFLHFAGEPEIVFGIWAAIFLFALMVMDGFSAGLHWMDELNFSEVAFVFVIMILASSKPVTDFAEMIISGISRALPLPAGMRIFATILFIGPLLGSLITEPAAMTIAALLLKRSVFKPLSGRITGRLFYSTLAVLFVNISIGGTLTHFAAPPVLMVARVWNWDTPYMFMNFGWKAVVAAAINTAIVTMMNKEILTSIKKVSGVAHAPAKRAPAWMMIVHLVFITLCVMSVHHPAFVLGLFIFFLGFYGITKEEQSEVRIEESMLVGFFLGGLVILTAKQGWWLKPILSSIENLQLFLGTMALAPVTDNAAITSLASQVANLSDSSKYLVVAAAVAGGGMTIIANAPNPAGFALLRAYCPGKSFKPLGLFKAALIPTFVAGLVFYLL</sequence>
<gene>
    <name evidence="1" type="ORF">C0V70_08015</name>
</gene>
<dbReference type="RefSeq" id="WP_102243344.1">
    <property type="nucleotide sequence ID" value="NZ_CP025704.1"/>
</dbReference>
<proteinExistence type="predicted"/>
<name>A0A2K9NRB5_BACTC</name>
<evidence type="ECO:0000313" key="2">
    <source>
        <dbReference type="Proteomes" id="UP000235584"/>
    </source>
</evidence>